<comment type="function">
    <text evidence="9 10">This protein specifically catalyzes the removal of signal peptides from prolipoproteins.</text>
</comment>
<comment type="subcellular location">
    <subcellularLocation>
        <location evidence="9">Cell membrane</location>
        <topology evidence="9">Multi-pass membrane protein</topology>
    </subcellularLocation>
</comment>
<comment type="pathway">
    <text evidence="9">Protein modification; lipoprotein biosynthesis (signal peptide cleavage).</text>
</comment>
<dbReference type="HAMAP" id="MF_00161">
    <property type="entry name" value="LspA"/>
    <property type="match status" value="1"/>
</dbReference>
<feature type="region of interest" description="Disordered" evidence="12">
    <location>
        <begin position="153"/>
        <end position="180"/>
    </location>
</feature>
<feature type="transmembrane region" description="Helical" evidence="9">
    <location>
        <begin position="63"/>
        <end position="81"/>
    </location>
</feature>
<dbReference type="STRING" id="521013.SAMN04488567_2049"/>
<evidence type="ECO:0000256" key="9">
    <source>
        <dbReference type="HAMAP-Rule" id="MF_00161"/>
    </source>
</evidence>
<dbReference type="InterPro" id="IPR001872">
    <property type="entry name" value="Peptidase_A8"/>
</dbReference>
<accession>A0A1G7E8H7</accession>
<gene>
    <name evidence="9" type="primary">lspA</name>
    <name evidence="13" type="ORF">SAMN04488567_2049</name>
</gene>
<evidence type="ECO:0000256" key="2">
    <source>
        <dbReference type="ARBA" id="ARBA00022475"/>
    </source>
</evidence>
<keyword evidence="8 9" id="KW-0472">Membrane</keyword>
<dbReference type="EC" id="3.4.23.36" evidence="9"/>
<comment type="caution">
    <text evidence="9">Lacks conserved residue(s) required for the propagation of feature annotation.</text>
</comment>
<feature type="active site" evidence="9">
    <location>
        <position position="134"/>
    </location>
</feature>
<keyword evidence="3 9" id="KW-0645">Protease</keyword>
<keyword evidence="7 9" id="KW-1133">Transmembrane helix</keyword>
<feature type="compositionally biased region" description="Basic and acidic residues" evidence="12">
    <location>
        <begin position="164"/>
        <end position="180"/>
    </location>
</feature>
<evidence type="ECO:0000256" key="4">
    <source>
        <dbReference type="ARBA" id="ARBA00022692"/>
    </source>
</evidence>
<comment type="similarity">
    <text evidence="1 9 11">Belongs to the peptidase A8 family.</text>
</comment>
<dbReference type="GO" id="GO:0005886">
    <property type="term" value="C:plasma membrane"/>
    <property type="evidence" value="ECO:0007669"/>
    <property type="project" value="UniProtKB-SubCell"/>
</dbReference>
<dbReference type="Pfam" id="PF01252">
    <property type="entry name" value="Peptidase_A8"/>
    <property type="match status" value="1"/>
</dbReference>
<evidence type="ECO:0000256" key="12">
    <source>
        <dbReference type="SAM" id="MobiDB-lite"/>
    </source>
</evidence>
<evidence type="ECO:0000313" key="13">
    <source>
        <dbReference type="EMBL" id="SDE59957.1"/>
    </source>
</evidence>
<evidence type="ECO:0000256" key="1">
    <source>
        <dbReference type="ARBA" id="ARBA00006139"/>
    </source>
</evidence>
<feature type="active site" evidence="9">
    <location>
        <position position="115"/>
    </location>
</feature>
<dbReference type="GO" id="GO:0006508">
    <property type="term" value="P:proteolysis"/>
    <property type="evidence" value="ECO:0007669"/>
    <property type="project" value="UniProtKB-KW"/>
</dbReference>
<dbReference type="AlphaFoldDB" id="A0A1G7E8H7"/>
<reference evidence="14" key="1">
    <citation type="submission" date="2016-10" db="EMBL/GenBank/DDBJ databases">
        <authorList>
            <person name="Varghese N."/>
            <person name="Submissions S."/>
        </authorList>
    </citation>
    <scope>NUCLEOTIDE SEQUENCE [LARGE SCALE GENOMIC DNA]</scope>
    <source>
        <strain evidence="14">DSM 21424</strain>
    </source>
</reference>
<evidence type="ECO:0000256" key="6">
    <source>
        <dbReference type="ARBA" id="ARBA00022801"/>
    </source>
</evidence>
<dbReference type="PANTHER" id="PTHR33695">
    <property type="entry name" value="LIPOPROTEIN SIGNAL PEPTIDASE"/>
    <property type="match status" value="1"/>
</dbReference>
<keyword evidence="6 9" id="KW-0378">Hydrolase</keyword>
<evidence type="ECO:0000256" key="8">
    <source>
        <dbReference type="ARBA" id="ARBA00023136"/>
    </source>
</evidence>
<evidence type="ECO:0000256" key="3">
    <source>
        <dbReference type="ARBA" id="ARBA00022670"/>
    </source>
</evidence>
<dbReference type="Proteomes" id="UP000198922">
    <property type="component" value="Unassembled WGS sequence"/>
</dbReference>
<keyword evidence="14" id="KW-1185">Reference proteome</keyword>
<dbReference type="PRINTS" id="PR00781">
    <property type="entry name" value="LIPOSIGPTASE"/>
</dbReference>
<dbReference type="PANTHER" id="PTHR33695:SF1">
    <property type="entry name" value="LIPOPROTEIN SIGNAL PEPTIDASE"/>
    <property type="match status" value="1"/>
</dbReference>
<sequence length="180" mass="19602">MRLTLWTGFWVFLIDQLSKYLVVHAMGLMERLQIEVIPGILSFRMAWNEGVNFGLFSQFDMRWALVALALAISAAVLVWVAREGGSRIMRLSAGLLVGGALGNVIDRVLYGAVADFLNVSCCGIENPYAFNVADIAIFAGALGLVLFGGGGSTPVRKPKPGRGQGDKRDAKTRDLRRAMR</sequence>
<dbReference type="RefSeq" id="WP_090112341.1">
    <property type="nucleotide sequence ID" value="NZ_FNAT01000003.1"/>
</dbReference>
<proteinExistence type="inferred from homology"/>
<dbReference type="EMBL" id="FNAT01000003">
    <property type="protein sequence ID" value="SDE59957.1"/>
    <property type="molecule type" value="Genomic_DNA"/>
</dbReference>
<feature type="transmembrane region" description="Helical" evidence="9">
    <location>
        <begin position="93"/>
        <end position="113"/>
    </location>
</feature>
<dbReference type="PROSITE" id="PS00855">
    <property type="entry name" value="SPASE_II"/>
    <property type="match status" value="1"/>
</dbReference>
<evidence type="ECO:0000256" key="11">
    <source>
        <dbReference type="RuleBase" id="RU004181"/>
    </source>
</evidence>
<dbReference type="GO" id="GO:0004190">
    <property type="term" value="F:aspartic-type endopeptidase activity"/>
    <property type="evidence" value="ECO:0007669"/>
    <property type="project" value="UniProtKB-UniRule"/>
</dbReference>
<evidence type="ECO:0000313" key="14">
    <source>
        <dbReference type="Proteomes" id="UP000198922"/>
    </source>
</evidence>
<organism evidence="13 14">
    <name type="scientific">Limimaricola pyoseonensis</name>
    <dbReference type="NCBI Taxonomy" id="521013"/>
    <lineage>
        <taxon>Bacteria</taxon>
        <taxon>Pseudomonadati</taxon>
        <taxon>Pseudomonadota</taxon>
        <taxon>Alphaproteobacteria</taxon>
        <taxon>Rhodobacterales</taxon>
        <taxon>Paracoccaceae</taxon>
        <taxon>Limimaricola</taxon>
    </lineage>
</organism>
<evidence type="ECO:0000256" key="10">
    <source>
        <dbReference type="RuleBase" id="RU000594"/>
    </source>
</evidence>
<keyword evidence="2 9" id="KW-1003">Cell membrane</keyword>
<comment type="catalytic activity">
    <reaction evidence="9 10">
        <text>Release of signal peptides from bacterial membrane prolipoproteins. Hydrolyzes -Xaa-Yaa-Zaa-|-(S,diacylglyceryl)Cys-, in which Xaa is hydrophobic (preferably Leu), and Yaa (Ala or Ser) and Zaa (Gly or Ala) have small, neutral side chains.</text>
        <dbReference type="EC" id="3.4.23.36"/>
    </reaction>
</comment>
<dbReference type="OrthoDB" id="9810259at2"/>
<evidence type="ECO:0000256" key="7">
    <source>
        <dbReference type="ARBA" id="ARBA00022989"/>
    </source>
</evidence>
<dbReference type="NCBIfam" id="TIGR00077">
    <property type="entry name" value="lspA"/>
    <property type="match status" value="1"/>
</dbReference>
<protein>
    <recommendedName>
        <fullName evidence="9">Lipoprotein signal peptidase</fullName>
        <ecNumber evidence="9">3.4.23.36</ecNumber>
    </recommendedName>
    <alternativeName>
        <fullName evidence="9">Prolipoprotein signal peptidase</fullName>
    </alternativeName>
    <alternativeName>
        <fullName evidence="9">Signal peptidase II</fullName>
        <shortName evidence="9">SPase II</shortName>
    </alternativeName>
</protein>
<keyword evidence="5 9" id="KW-0064">Aspartyl protease</keyword>
<dbReference type="UniPathway" id="UPA00665"/>
<name>A0A1G7E8H7_9RHOB</name>
<keyword evidence="4 9" id="KW-0812">Transmembrane</keyword>
<evidence type="ECO:0000256" key="5">
    <source>
        <dbReference type="ARBA" id="ARBA00022750"/>
    </source>
</evidence>
<feature type="transmembrane region" description="Helical" evidence="9">
    <location>
        <begin position="128"/>
        <end position="149"/>
    </location>
</feature>